<keyword evidence="2 3" id="KW-0067">ATP-binding</keyword>
<name>A0ABP3KN06_9BACI</name>
<dbReference type="InterPro" id="IPR050534">
    <property type="entry name" value="Coronavir_polyprotein_1ab"/>
</dbReference>
<dbReference type="PANTHER" id="PTHR43788">
    <property type="entry name" value="DNA2/NAM7 HELICASE FAMILY MEMBER"/>
    <property type="match status" value="1"/>
</dbReference>
<feature type="domain" description="ATP-dependent RecD2 DNA helicase OB-fold" evidence="8">
    <location>
        <begin position="12"/>
        <end position="89"/>
    </location>
</feature>
<dbReference type="EMBL" id="BAAADO010000001">
    <property type="protein sequence ID" value="GAA0483162.1"/>
    <property type="molecule type" value="Genomic_DNA"/>
</dbReference>
<keyword evidence="10" id="KW-1185">Reference proteome</keyword>
<comment type="similarity">
    <text evidence="3">Belongs to the RecD family. RecD2 subfamily.</text>
</comment>
<keyword evidence="3" id="KW-0378">Hydrolase</keyword>
<protein>
    <recommendedName>
        <fullName evidence="3">ATP-dependent RecD2 DNA helicase</fullName>
        <ecNumber evidence="3">5.6.2.3</ecNumber>
    </recommendedName>
    <alternativeName>
        <fullName evidence="3">DNA 5'-3' helicase subunit RecD2</fullName>
    </alternativeName>
</protein>
<dbReference type="Pfam" id="PF23139">
    <property type="entry name" value="OB_YrrC"/>
    <property type="match status" value="1"/>
</dbReference>
<dbReference type="InterPro" id="IPR027417">
    <property type="entry name" value="P-loop_NTPase"/>
</dbReference>
<feature type="domain" description="ATP-dependent RecD2 DNA helicase-like helix-hairpin-helix" evidence="6">
    <location>
        <begin position="154"/>
        <end position="244"/>
    </location>
</feature>
<proteinExistence type="inferred from homology"/>
<evidence type="ECO:0000313" key="10">
    <source>
        <dbReference type="Proteomes" id="UP001500880"/>
    </source>
</evidence>
<evidence type="ECO:0000259" key="8">
    <source>
        <dbReference type="Pfam" id="PF23139"/>
    </source>
</evidence>
<keyword evidence="3" id="KW-0347">Helicase</keyword>
<feature type="domain" description="ATP-dependent RecD2 DNA helicase SH3" evidence="7">
    <location>
        <begin position="582"/>
        <end position="652"/>
    </location>
</feature>
<keyword evidence="3" id="KW-0238">DNA-binding</keyword>
<evidence type="ECO:0000256" key="3">
    <source>
        <dbReference type="HAMAP-Rule" id="MF_01488"/>
    </source>
</evidence>
<dbReference type="InterPro" id="IPR041451">
    <property type="entry name" value="RecD2_SH13"/>
</dbReference>
<organism evidence="9 10">
    <name type="scientific">Salinibacillus aidingensis</name>
    <dbReference type="NCBI Taxonomy" id="237684"/>
    <lineage>
        <taxon>Bacteria</taxon>
        <taxon>Bacillati</taxon>
        <taxon>Bacillota</taxon>
        <taxon>Bacilli</taxon>
        <taxon>Bacillales</taxon>
        <taxon>Bacillaceae</taxon>
        <taxon>Salinibacillus</taxon>
    </lineage>
</organism>
<evidence type="ECO:0000256" key="1">
    <source>
        <dbReference type="ARBA" id="ARBA00022741"/>
    </source>
</evidence>
<dbReference type="CDD" id="cd17933">
    <property type="entry name" value="DEXSc_RecD-like"/>
    <property type="match status" value="1"/>
</dbReference>
<feature type="compositionally biased region" description="Acidic residues" evidence="4">
    <location>
        <begin position="757"/>
        <end position="775"/>
    </location>
</feature>
<evidence type="ECO:0000313" key="9">
    <source>
        <dbReference type="EMBL" id="GAA0483162.1"/>
    </source>
</evidence>
<keyword evidence="1 3" id="KW-0547">Nucleotide-binding</keyword>
<dbReference type="HAMAP" id="MF_01488">
    <property type="entry name" value="RecD2"/>
    <property type="match status" value="1"/>
</dbReference>
<dbReference type="Gene3D" id="1.10.10.2220">
    <property type="match status" value="1"/>
</dbReference>
<dbReference type="EC" id="5.6.2.3" evidence="3"/>
<accession>A0ABP3KN06</accession>
<keyword evidence="3" id="KW-0413">Isomerase</keyword>
<comment type="caution">
    <text evidence="9">The sequence shown here is derived from an EMBL/GenBank/DDBJ whole genome shotgun (WGS) entry which is preliminary data.</text>
</comment>
<dbReference type="PANTHER" id="PTHR43788:SF6">
    <property type="entry name" value="DNA HELICASE B"/>
    <property type="match status" value="1"/>
</dbReference>
<dbReference type="Pfam" id="PF13245">
    <property type="entry name" value="AAA_19"/>
    <property type="match status" value="1"/>
</dbReference>
<dbReference type="RefSeq" id="WP_343837209.1">
    <property type="nucleotide sequence ID" value="NZ_BAAADO010000001.1"/>
</dbReference>
<dbReference type="InterPro" id="IPR027785">
    <property type="entry name" value="UvrD-like_helicase_C"/>
</dbReference>
<sequence>MAMDLVNEEKGYIKGILLRTIFHNAEEKFSIALIRIVDTNEPFQDKEIVVKGHFPPLEQEQEYIFYGNLYQHNRFGQQYQVFTYTREIPKTKDSLVRYLSSDIFYGVGKKSAQKIVDVLGETAIDQILKDENVLAGIPGFPKNVISSFSQTLRENQGFERVVMALADYGIGLQLTQKIYAVYKEDTLKLLEENPYQFVFEVEGFGFRRADNIAKMIGIAGDHPARIQAGCIHILQKQSQFGHVYEYLEQLCDDVRKLLNETEPSVTNDLVEQKMIELSEERYLIIEDDRVYLPSLYFSEEGVSSQLKRIMDIELDSEFVQADILKALGEIEEKETISYGREQYEAIEQALNSKAVILTGGPGTGKTTVIKGIIGVFERLNPKNNNEEKDESPIVLAAPTGRAAKRMTEATGHKAQTIHRLLGWSGSEEFEFNQSHQLDANLIIIDEFSMVDIWLANQLFRAIPSKAQIVLVGDEDQLPSVGPGQVLTDLLSSGVIPTCKLTEIYRQKEGSRIVELAHEIKNHQCDQQSLKRGEDFSFFRSQGTNTLSLLQDIVKKAVDKGYSIRDIQVLAPMYRSNVGINKLNESLQELLNPANSRKRTLKFNEQVFRSGDKVIQLVNQPEKGVYNGDIGHAVTILKADETEENQEQLVVDFDGKEVRYVRSELHQLMHAYCISIHKSQGSEFPIVVMPVVPEFRRMLKKNLLYTAITRSKQSLIICGDQRAFLEGVSTEDQNVRNTTLSQRIKQMFAGEPIAGDEKVEDVEDADQEELSPYDFM</sequence>
<comment type="catalytic activity">
    <reaction evidence="3">
        <text>ATP + H2O = ADP + phosphate + H(+)</text>
        <dbReference type="Rhea" id="RHEA:13065"/>
        <dbReference type="ChEBI" id="CHEBI:15377"/>
        <dbReference type="ChEBI" id="CHEBI:15378"/>
        <dbReference type="ChEBI" id="CHEBI:30616"/>
        <dbReference type="ChEBI" id="CHEBI:43474"/>
        <dbReference type="ChEBI" id="CHEBI:456216"/>
        <dbReference type="EC" id="5.6.2.3"/>
    </reaction>
</comment>
<gene>
    <name evidence="3" type="primary">recD2</name>
    <name evidence="9" type="ORF">GCM10008986_05190</name>
</gene>
<evidence type="ECO:0000259" key="6">
    <source>
        <dbReference type="Pfam" id="PF14490"/>
    </source>
</evidence>
<dbReference type="InterPro" id="IPR055446">
    <property type="entry name" value="RecD2_N_OB"/>
</dbReference>
<dbReference type="Proteomes" id="UP001500880">
    <property type="component" value="Unassembled WGS sequence"/>
</dbReference>
<dbReference type="SUPFAM" id="SSF52540">
    <property type="entry name" value="P-loop containing nucleoside triphosphate hydrolases"/>
    <property type="match status" value="2"/>
</dbReference>
<dbReference type="Gene3D" id="3.40.50.300">
    <property type="entry name" value="P-loop containing nucleotide triphosphate hydrolases"/>
    <property type="match status" value="2"/>
</dbReference>
<feature type="binding site" evidence="3">
    <location>
        <begin position="362"/>
        <end position="366"/>
    </location>
    <ligand>
        <name>ATP</name>
        <dbReference type="ChEBI" id="CHEBI:30616"/>
    </ligand>
</feature>
<feature type="region of interest" description="Disordered" evidence="4">
    <location>
        <begin position="754"/>
        <end position="775"/>
    </location>
</feature>
<evidence type="ECO:0000256" key="2">
    <source>
        <dbReference type="ARBA" id="ARBA00022840"/>
    </source>
</evidence>
<reference evidence="10" key="1">
    <citation type="journal article" date="2019" name="Int. J. Syst. Evol. Microbiol.">
        <title>The Global Catalogue of Microorganisms (GCM) 10K type strain sequencing project: providing services to taxonomists for standard genome sequencing and annotation.</title>
        <authorList>
            <consortium name="The Broad Institute Genomics Platform"/>
            <consortium name="The Broad Institute Genome Sequencing Center for Infectious Disease"/>
            <person name="Wu L."/>
            <person name="Ma J."/>
        </authorList>
    </citation>
    <scope>NUCLEOTIDE SEQUENCE [LARGE SCALE GENOMIC DNA]</scope>
    <source>
        <strain evidence="10">JCM 12389</strain>
    </source>
</reference>
<evidence type="ECO:0000256" key="4">
    <source>
        <dbReference type="SAM" id="MobiDB-lite"/>
    </source>
</evidence>
<dbReference type="Pfam" id="PF18335">
    <property type="entry name" value="SH3_13"/>
    <property type="match status" value="1"/>
</dbReference>
<dbReference type="Gene3D" id="2.30.30.940">
    <property type="match status" value="1"/>
</dbReference>
<dbReference type="Pfam" id="PF13538">
    <property type="entry name" value="UvrD_C_2"/>
    <property type="match status" value="1"/>
</dbReference>
<feature type="domain" description="UvrD-like helicase C-terminal" evidence="5">
    <location>
        <begin position="669"/>
        <end position="716"/>
    </location>
</feature>
<dbReference type="InterPro" id="IPR006345">
    <property type="entry name" value="RecD2"/>
</dbReference>
<evidence type="ECO:0000259" key="5">
    <source>
        <dbReference type="Pfam" id="PF13538"/>
    </source>
</evidence>
<dbReference type="NCBIfam" id="TIGR01448">
    <property type="entry name" value="recD_rel"/>
    <property type="match status" value="1"/>
</dbReference>
<dbReference type="CDD" id="cd18809">
    <property type="entry name" value="SF1_C_RecD"/>
    <property type="match status" value="1"/>
</dbReference>
<evidence type="ECO:0000259" key="7">
    <source>
        <dbReference type="Pfam" id="PF18335"/>
    </source>
</evidence>
<dbReference type="Pfam" id="PF14490">
    <property type="entry name" value="HHH_RecD2"/>
    <property type="match status" value="1"/>
</dbReference>
<comment type="function">
    <text evidence="3">DNA-dependent ATPase and ATP-dependent 5'-3' DNA helicase. Has no activity on blunt DNA or DNA with 3'-overhangs, requires at least 10 bases of 5'-ssDNA for helicase activity.</text>
</comment>
<dbReference type="InterPro" id="IPR029493">
    <property type="entry name" value="RecD2-like_HHH"/>
</dbReference>